<reference evidence="1 2" key="1">
    <citation type="journal article" date="2013" name="Front. Plant Sci.">
        <title>The Reference Genome of the Halophytic Plant Eutrema salsugineum.</title>
        <authorList>
            <person name="Yang R."/>
            <person name="Jarvis D.E."/>
            <person name="Chen H."/>
            <person name="Beilstein M.A."/>
            <person name="Grimwood J."/>
            <person name="Jenkins J."/>
            <person name="Shu S."/>
            <person name="Prochnik S."/>
            <person name="Xin M."/>
            <person name="Ma C."/>
            <person name="Schmutz J."/>
            <person name="Wing R.A."/>
            <person name="Mitchell-Olds T."/>
            <person name="Schumaker K.S."/>
            <person name="Wang X."/>
        </authorList>
    </citation>
    <scope>NUCLEOTIDE SEQUENCE [LARGE SCALE GENOMIC DNA]</scope>
</reference>
<dbReference type="Pfam" id="PF03087">
    <property type="entry name" value="BPS1"/>
    <property type="match status" value="1"/>
</dbReference>
<evidence type="ECO:0008006" key="3">
    <source>
        <dbReference type="Google" id="ProtNLM"/>
    </source>
</evidence>
<proteinExistence type="predicted"/>
<dbReference type="Gramene" id="ESQ53527">
    <property type="protein sequence ID" value="ESQ53527"/>
    <property type="gene ID" value="EUTSA_v10027259mg"/>
</dbReference>
<evidence type="ECO:0000313" key="2">
    <source>
        <dbReference type="Proteomes" id="UP000030689"/>
    </source>
</evidence>
<name>V4ME85_EUTSA</name>
<dbReference type="eggNOG" id="ENOG502QURS">
    <property type="taxonomic scope" value="Eukaryota"/>
</dbReference>
<dbReference type="InterPro" id="IPR004320">
    <property type="entry name" value="BPS1_pln"/>
</dbReference>
<dbReference type="Proteomes" id="UP000030689">
    <property type="component" value="Unassembled WGS sequence"/>
</dbReference>
<sequence>MEGVVLSSDQTTHQAVRSVSLPSRIYPLSVKLRAALNRLSIWQRSSSSISVSASFGSETLLVGLVNLTELYSCIHELLVSPYLKHTLLHHQKGKLLEDLLDGSVVLLDVCEAAREVIVAMREHVTKLKSALRRKGSVEKEVKASVNLRKKAKKDISKHIIALKKMETGVVSTNIDHDPAMASTSVLRETIEISVSIFRHLLLFLSTIPPSPSPAKKIKNKIGVFSIPFASSSLSDKYLDQIKGMKSLDDIWGSIVDSRRTFVGVETMQNEKKKRRDVVEESFRDLETELDSAFKCLVKNRVLFLNILSNC</sequence>
<dbReference type="EMBL" id="KI517384">
    <property type="protein sequence ID" value="ESQ53527.1"/>
    <property type="molecule type" value="Genomic_DNA"/>
</dbReference>
<dbReference type="OrthoDB" id="1701699at2759"/>
<evidence type="ECO:0000313" key="1">
    <source>
        <dbReference type="EMBL" id="ESQ53527.1"/>
    </source>
</evidence>
<dbReference type="KEGG" id="eus:EUTSA_v10027259mg"/>
<accession>V4ME85</accession>
<dbReference type="AlphaFoldDB" id="V4ME85"/>
<dbReference type="OMA" id="IVAMREH"/>
<dbReference type="GO" id="GO:0048367">
    <property type="term" value="P:shoot system development"/>
    <property type="evidence" value="ECO:0007669"/>
    <property type="project" value="InterPro"/>
</dbReference>
<dbReference type="PANTHER" id="PTHR33070:SF75">
    <property type="entry name" value="SELECTION_UPKEEP OF INTRAEPITHELIAL T-CELLS PROTEIN"/>
    <property type="match status" value="1"/>
</dbReference>
<keyword evidence="2" id="KW-1185">Reference proteome</keyword>
<gene>
    <name evidence="1" type="ORF">EUTSA_v10027259mg</name>
</gene>
<dbReference type="PANTHER" id="PTHR33070">
    <property type="entry name" value="OS06G0725500 PROTEIN"/>
    <property type="match status" value="1"/>
</dbReference>
<dbReference type="STRING" id="72664.V4ME85"/>
<dbReference type="GO" id="GO:0048364">
    <property type="term" value="P:root development"/>
    <property type="evidence" value="ECO:0007669"/>
    <property type="project" value="InterPro"/>
</dbReference>
<protein>
    <recommendedName>
        <fullName evidence="3">DUF241 domain-containing protein</fullName>
    </recommendedName>
</protein>
<organism evidence="1 2">
    <name type="scientific">Eutrema salsugineum</name>
    <name type="common">Saltwater cress</name>
    <name type="synonym">Sisymbrium salsugineum</name>
    <dbReference type="NCBI Taxonomy" id="72664"/>
    <lineage>
        <taxon>Eukaryota</taxon>
        <taxon>Viridiplantae</taxon>
        <taxon>Streptophyta</taxon>
        <taxon>Embryophyta</taxon>
        <taxon>Tracheophyta</taxon>
        <taxon>Spermatophyta</taxon>
        <taxon>Magnoliopsida</taxon>
        <taxon>eudicotyledons</taxon>
        <taxon>Gunneridae</taxon>
        <taxon>Pentapetalae</taxon>
        <taxon>rosids</taxon>
        <taxon>malvids</taxon>
        <taxon>Brassicales</taxon>
        <taxon>Brassicaceae</taxon>
        <taxon>Eutremeae</taxon>
        <taxon>Eutrema</taxon>
    </lineage>
</organism>